<comment type="similarity">
    <text evidence="2">Belongs to the EMX homeobox family.</text>
</comment>
<dbReference type="InterPro" id="IPR000047">
    <property type="entry name" value="HTH_motif"/>
</dbReference>
<dbReference type="InterPro" id="IPR001356">
    <property type="entry name" value="HD"/>
</dbReference>
<keyword evidence="5 9" id="KW-0238">DNA-binding</keyword>
<dbReference type="CDD" id="cd00086">
    <property type="entry name" value="homeodomain"/>
    <property type="match status" value="1"/>
</dbReference>
<accession>A0AAD8F2L4</accession>
<evidence type="ECO:0000313" key="13">
    <source>
        <dbReference type="Proteomes" id="UP001233172"/>
    </source>
</evidence>
<dbReference type="PROSITE" id="PS00027">
    <property type="entry name" value="HOMEOBOX_1"/>
    <property type="match status" value="1"/>
</dbReference>
<evidence type="ECO:0000256" key="1">
    <source>
        <dbReference type="ARBA" id="ARBA00004123"/>
    </source>
</evidence>
<dbReference type="PANTHER" id="PTHR24339">
    <property type="entry name" value="HOMEOBOX PROTEIN EMX-RELATED"/>
    <property type="match status" value="1"/>
</dbReference>
<protein>
    <submittedName>
        <fullName evidence="12">Protein gooseberry</fullName>
    </submittedName>
</protein>
<gene>
    <name evidence="12" type="ORF">Bpfe_022819</name>
</gene>
<evidence type="ECO:0000256" key="5">
    <source>
        <dbReference type="ARBA" id="ARBA00023125"/>
    </source>
</evidence>
<dbReference type="Proteomes" id="UP001233172">
    <property type="component" value="Unassembled WGS sequence"/>
</dbReference>
<name>A0AAD8F2L4_BIOPF</name>
<feature type="domain" description="Homeobox" evidence="11">
    <location>
        <begin position="43"/>
        <end position="103"/>
    </location>
</feature>
<reference evidence="12" key="2">
    <citation type="submission" date="2023-04" db="EMBL/GenBank/DDBJ databases">
        <authorList>
            <person name="Bu L."/>
            <person name="Lu L."/>
            <person name="Laidemitt M.R."/>
            <person name="Zhang S.M."/>
            <person name="Mutuku M."/>
            <person name="Mkoji G."/>
            <person name="Steinauer M."/>
            <person name="Loker E.S."/>
        </authorList>
    </citation>
    <scope>NUCLEOTIDE SEQUENCE</scope>
    <source>
        <strain evidence="12">KasaAsao</strain>
        <tissue evidence="12">Whole Snail</tissue>
    </source>
</reference>
<dbReference type="GO" id="GO:0000981">
    <property type="term" value="F:DNA-binding transcription factor activity, RNA polymerase II-specific"/>
    <property type="evidence" value="ECO:0007669"/>
    <property type="project" value="InterPro"/>
</dbReference>
<evidence type="ECO:0000259" key="11">
    <source>
        <dbReference type="PROSITE" id="PS50071"/>
    </source>
</evidence>
<dbReference type="InterPro" id="IPR050877">
    <property type="entry name" value="EMX-VAX-Noto_Homeobox_TFs"/>
</dbReference>
<keyword evidence="8 9" id="KW-0539">Nucleus</keyword>
<dbReference type="GO" id="GO:0030182">
    <property type="term" value="P:neuron differentiation"/>
    <property type="evidence" value="ECO:0007669"/>
    <property type="project" value="TreeGrafter"/>
</dbReference>
<comment type="caution">
    <text evidence="12">The sequence shown here is derived from an EMBL/GenBank/DDBJ whole genome shotgun (WGS) entry which is preliminary data.</text>
</comment>
<dbReference type="SUPFAM" id="SSF46689">
    <property type="entry name" value="Homeodomain-like"/>
    <property type="match status" value="1"/>
</dbReference>
<dbReference type="PANTHER" id="PTHR24339:SF32">
    <property type="entry name" value="VENTRAL ANTERIOR HOMEOBOX 1"/>
    <property type="match status" value="1"/>
</dbReference>
<keyword evidence="13" id="KW-1185">Reference proteome</keyword>
<evidence type="ECO:0000256" key="3">
    <source>
        <dbReference type="ARBA" id="ARBA00022473"/>
    </source>
</evidence>
<dbReference type="GO" id="GO:0000978">
    <property type="term" value="F:RNA polymerase II cis-regulatory region sequence-specific DNA binding"/>
    <property type="evidence" value="ECO:0007669"/>
    <property type="project" value="TreeGrafter"/>
</dbReference>
<dbReference type="AlphaFoldDB" id="A0AAD8F2L4"/>
<keyword evidence="7" id="KW-0804">Transcription</keyword>
<evidence type="ECO:0000256" key="9">
    <source>
        <dbReference type="PROSITE-ProRule" id="PRU00108"/>
    </source>
</evidence>
<sequence length="413" mass="46557">MDEIETVEDNAKTKWPGYCQTFIVKEPNGNIKELVFPKALDLDRPKRERTTFSNRQLQHLEEEFSSNQYIVGKDRTRLAKSLGLSETQVKVWFQNRRTKLKKDNERKDSLNDPQAESKAAQNVLKLLSFRTNAAYPNFHNRLSHPPSILEAVLSPPRRETSTPELRCQGAQGLDESFTASSLGDDNSIEVSADGNVMPSKYAVHFPLSATGVSSAVTDPAVTMQSNYNSVVAMNCGLSQAKNYDHFGVSPATSFCPREFDPSERDGSIIGHQQEMLTFNALTNDPRHSAKTMPLGYPGNVPAYYRHTEAAMPQFANLPCWLDDYQRMNLLKHSKMDWHQNRQNVSHPGASPVLHVPRGIRPQHHPFDAYANMYTSGQNVQQPPLPAGLVWRYIHPAQTKKGNFQTFPNHLDGR</sequence>
<dbReference type="EMBL" id="JASAOG010000146">
    <property type="protein sequence ID" value="KAK0047779.1"/>
    <property type="molecule type" value="Genomic_DNA"/>
</dbReference>
<dbReference type="GO" id="GO:0005634">
    <property type="term" value="C:nucleus"/>
    <property type="evidence" value="ECO:0007669"/>
    <property type="project" value="UniProtKB-SubCell"/>
</dbReference>
<dbReference type="InterPro" id="IPR009057">
    <property type="entry name" value="Homeodomain-like_sf"/>
</dbReference>
<evidence type="ECO:0000256" key="4">
    <source>
        <dbReference type="ARBA" id="ARBA00023015"/>
    </source>
</evidence>
<evidence type="ECO:0000256" key="10">
    <source>
        <dbReference type="RuleBase" id="RU000682"/>
    </source>
</evidence>
<dbReference type="Gene3D" id="1.10.10.60">
    <property type="entry name" value="Homeodomain-like"/>
    <property type="match status" value="1"/>
</dbReference>
<organism evidence="12 13">
    <name type="scientific">Biomphalaria pfeifferi</name>
    <name type="common">Bloodfluke planorb</name>
    <name type="synonym">Freshwater snail</name>
    <dbReference type="NCBI Taxonomy" id="112525"/>
    <lineage>
        <taxon>Eukaryota</taxon>
        <taxon>Metazoa</taxon>
        <taxon>Spiralia</taxon>
        <taxon>Lophotrochozoa</taxon>
        <taxon>Mollusca</taxon>
        <taxon>Gastropoda</taxon>
        <taxon>Heterobranchia</taxon>
        <taxon>Euthyneura</taxon>
        <taxon>Panpulmonata</taxon>
        <taxon>Hygrophila</taxon>
        <taxon>Lymnaeoidea</taxon>
        <taxon>Planorbidae</taxon>
        <taxon>Biomphalaria</taxon>
    </lineage>
</organism>
<dbReference type="InterPro" id="IPR017970">
    <property type="entry name" value="Homeobox_CS"/>
</dbReference>
<keyword evidence="3" id="KW-0217">Developmental protein</keyword>
<evidence type="ECO:0000256" key="2">
    <source>
        <dbReference type="ARBA" id="ARBA00007397"/>
    </source>
</evidence>
<keyword evidence="6 9" id="KW-0371">Homeobox</keyword>
<evidence type="ECO:0000256" key="7">
    <source>
        <dbReference type="ARBA" id="ARBA00023163"/>
    </source>
</evidence>
<dbReference type="PROSITE" id="PS50071">
    <property type="entry name" value="HOMEOBOX_2"/>
    <property type="match status" value="1"/>
</dbReference>
<dbReference type="PRINTS" id="PR00031">
    <property type="entry name" value="HTHREPRESSR"/>
</dbReference>
<feature type="DNA-binding region" description="Homeobox" evidence="9">
    <location>
        <begin position="45"/>
        <end position="104"/>
    </location>
</feature>
<evidence type="ECO:0000256" key="8">
    <source>
        <dbReference type="ARBA" id="ARBA00023242"/>
    </source>
</evidence>
<evidence type="ECO:0000256" key="6">
    <source>
        <dbReference type="ARBA" id="ARBA00023155"/>
    </source>
</evidence>
<proteinExistence type="inferred from homology"/>
<evidence type="ECO:0000313" key="12">
    <source>
        <dbReference type="EMBL" id="KAK0047779.1"/>
    </source>
</evidence>
<keyword evidence="4" id="KW-0805">Transcription regulation</keyword>
<comment type="subcellular location">
    <subcellularLocation>
        <location evidence="1 9 10">Nucleus</location>
    </subcellularLocation>
</comment>
<dbReference type="GO" id="GO:0007420">
    <property type="term" value="P:brain development"/>
    <property type="evidence" value="ECO:0007669"/>
    <property type="project" value="TreeGrafter"/>
</dbReference>
<reference evidence="12" key="1">
    <citation type="journal article" date="2023" name="PLoS Negl. Trop. Dis.">
        <title>A genome sequence for Biomphalaria pfeifferi, the major vector snail for the human-infecting parasite Schistosoma mansoni.</title>
        <authorList>
            <person name="Bu L."/>
            <person name="Lu L."/>
            <person name="Laidemitt M.R."/>
            <person name="Zhang S.M."/>
            <person name="Mutuku M."/>
            <person name="Mkoji G."/>
            <person name="Steinauer M."/>
            <person name="Loker E.S."/>
        </authorList>
    </citation>
    <scope>NUCLEOTIDE SEQUENCE</scope>
    <source>
        <strain evidence="12">KasaAsao</strain>
    </source>
</reference>
<dbReference type="Pfam" id="PF00046">
    <property type="entry name" value="Homeodomain"/>
    <property type="match status" value="1"/>
</dbReference>
<dbReference type="SMART" id="SM00389">
    <property type="entry name" value="HOX"/>
    <property type="match status" value="1"/>
</dbReference>